<dbReference type="Proteomes" id="UP000712600">
    <property type="component" value="Unassembled WGS sequence"/>
</dbReference>
<accession>A0A8S9SE78</accession>
<comment type="caution">
    <text evidence="1">The sequence shown here is derived from an EMBL/GenBank/DDBJ whole genome shotgun (WGS) entry which is preliminary data.</text>
</comment>
<gene>
    <name evidence="1" type="ORF">F2Q69_00035548</name>
</gene>
<proteinExistence type="predicted"/>
<dbReference type="AlphaFoldDB" id="A0A8S9SE78"/>
<evidence type="ECO:0000313" key="1">
    <source>
        <dbReference type="EMBL" id="KAF3599671.1"/>
    </source>
</evidence>
<reference evidence="1" key="1">
    <citation type="submission" date="2019-12" db="EMBL/GenBank/DDBJ databases">
        <title>Genome sequencing and annotation of Brassica cretica.</title>
        <authorList>
            <person name="Studholme D.J."/>
            <person name="Sarris P."/>
        </authorList>
    </citation>
    <scope>NUCLEOTIDE SEQUENCE</scope>
    <source>
        <strain evidence="1">PFS-109/04</strain>
        <tissue evidence="1">Leaf</tissue>
    </source>
</reference>
<protein>
    <submittedName>
        <fullName evidence="1">Uncharacterized protein</fullName>
    </submittedName>
</protein>
<organism evidence="1 2">
    <name type="scientific">Brassica cretica</name>
    <name type="common">Mustard</name>
    <dbReference type="NCBI Taxonomy" id="69181"/>
    <lineage>
        <taxon>Eukaryota</taxon>
        <taxon>Viridiplantae</taxon>
        <taxon>Streptophyta</taxon>
        <taxon>Embryophyta</taxon>
        <taxon>Tracheophyta</taxon>
        <taxon>Spermatophyta</taxon>
        <taxon>Magnoliopsida</taxon>
        <taxon>eudicotyledons</taxon>
        <taxon>Gunneridae</taxon>
        <taxon>Pentapetalae</taxon>
        <taxon>rosids</taxon>
        <taxon>malvids</taxon>
        <taxon>Brassicales</taxon>
        <taxon>Brassicaceae</taxon>
        <taxon>Brassiceae</taxon>
        <taxon>Brassica</taxon>
    </lineage>
</organism>
<evidence type="ECO:0000313" key="2">
    <source>
        <dbReference type="Proteomes" id="UP000712600"/>
    </source>
</evidence>
<name>A0A8S9SE78_BRACR</name>
<sequence>MAHPNLPMASWICSIQLTVGRVRSGSSNSPNGELDRPIQPAVGRVELGLSNFPDGGSGDAGLVVPMLGNCPFDGLNDPCEEDWASWKWIIQLAQRGSSNSPNGELDWSIQIAIGRVGIGLSNFPDGGSNDAGLVVPMLGNCPFDGLNDPLRGACSAIDFKNMRF</sequence>
<dbReference type="EMBL" id="QGKX02000004">
    <property type="protein sequence ID" value="KAF3599671.1"/>
    <property type="molecule type" value="Genomic_DNA"/>
</dbReference>